<dbReference type="STRING" id="765440.A0A0C3ASS1"/>
<dbReference type="InParanoid" id="A0A0C3ASS1"/>
<proteinExistence type="predicted"/>
<keyword evidence="2" id="KW-1185">Reference proteome</keyword>
<reference evidence="1 2" key="1">
    <citation type="submission" date="2014-04" db="EMBL/GenBank/DDBJ databases">
        <authorList>
            <consortium name="DOE Joint Genome Institute"/>
            <person name="Kuo A."/>
            <person name="Tarkka M."/>
            <person name="Buscot F."/>
            <person name="Kohler A."/>
            <person name="Nagy L.G."/>
            <person name="Floudas D."/>
            <person name="Copeland A."/>
            <person name="Barry K.W."/>
            <person name="Cichocki N."/>
            <person name="Veneault-Fourrey C."/>
            <person name="LaButti K."/>
            <person name="Lindquist E.A."/>
            <person name="Lipzen A."/>
            <person name="Lundell T."/>
            <person name="Morin E."/>
            <person name="Murat C."/>
            <person name="Sun H."/>
            <person name="Tunlid A."/>
            <person name="Henrissat B."/>
            <person name="Grigoriev I.V."/>
            <person name="Hibbett D.S."/>
            <person name="Martin F."/>
            <person name="Nordberg H.P."/>
            <person name="Cantor M.N."/>
            <person name="Hua S.X."/>
        </authorList>
    </citation>
    <scope>NUCLEOTIDE SEQUENCE [LARGE SCALE GENOMIC DNA]</scope>
    <source>
        <strain evidence="1 2">F 1598</strain>
    </source>
</reference>
<dbReference type="OrthoDB" id="3253976at2759"/>
<dbReference type="AlphaFoldDB" id="A0A0C3ASS1"/>
<sequence length="74" mass="8351">SIIMIGTTTIFYKFNVTAALVECIEIAHYPAQVTNVHKLVPPVQQPLGLQEEGMRPLDNRAVMLSCFEAFRQFI</sequence>
<reference evidence="2" key="2">
    <citation type="submission" date="2015-01" db="EMBL/GenBank/DDBJ databases">
        <title>Evolutionary Origins and Diversification of the Mycorrhizal Mutualists.</title>
        <authorList>
            <consortium name="DOE Joint Genome Institute"/>
            <consortium name="Mycorrhizal Genomics Consortium"/>
            <person name="Kohler A."/>
            <person name="Kuo A."/>
            <person name="Nagy L.G."/>
            <person name="Floudas D."/>
            <person name="Copeland A."/>
            <person name="Barry K.W."/>
            <person name="Cichocki N."/>
            <person name="Veneault-Fourrey C."/>
            <person name="LaButti K."/>
            <person name="Lindquist E.A."/>
            <person name="Lipzen A."/>
            <person name="Lundell T."/>
            <person name="Morin E."/>
            <person name="Murat C."/>
            <person name="Riley R."/>
            <person name="Ohm R."/>
            <person name="Sun H."/>
            <person name="Tunlid A."/>
            <person name="Henrissat B."/>
            <person name="Grigoriev I.V."/>
            <person name="Hibbett D.S."/>
            <person name="Martin F."/>
        </authorList>
    </citation>
    <scope>NUCLEOTIDE SEQUENCE [LARGE SCALE GENOMIC DNA]</scope>
    <source>
        <strain evidence="2">F 1598</strain>
    </source>
</reference>
<evidence type="ECO:0000313" key="2">
    <source>
        <dbReference type="Proteomes" id="UP000054166"/>
    </source>
</evidence>
<gene>
    <name evidence="1" type="ORF">PILCRDRAFT_77185</name>
</gene>
<evidence type="ECO:0000313" key="1">
    <source>
        <dbReference type="EMBL" id="KIM76993.1"/>
    </source>
</evidence>
<dbReference type="HOGENOM" id="CLU_198516_0_0_1"/>
<accession>A0A0C3ASS1</accession>
<protein>
    <submittedName>
        <fullName evidence="1">Uncharacterized protein</fullName>
    </submittedName>
</protein>
<dbReference type="EMBL" id="KN833029">
    <property type="protein sequence ID" value="KIM76993.1"/>
    <property type="molecule type" value="Genomic_DNA"/>
</dbReference>
<dbReference type="Proteomes" id="UP000054166">
    <property type="component" value="Unassembled WGS sequence"/>
</dbReference>
<organism evidence="1 2">
    <name type="scientific">Piloderma croceum (strain F 1598)</name>
    <dbReference type="NCBI Taxonomy" id="765440"/>
    <lineage>
        <taxon>Eukaryota</taxon>
        <taxon>Fungi</taxon>
        <taxon>Dikarya</taxon>
        <taxon>Basidiomycota</taxon>
        <taxon>Agaricomycotina</taxon>
        <taxon>Agaricomycetes</taxon>
        <taxon>Agaricomycetidae</taxon>
        <taxon>Atheliales</taxon>
        <taxon>Atheliaceae</taxon>
        <taxon>Piloderma</taxon>
    </lineage>
</organism>
<name>A0A0C3ASS1_PILCF</name>
<feature type="non-terminal residue" evidence="1">
    <location>
        <position position="1"/>
    </location>
</feature>